<evidence type="ECO:0000313" key="3">
    <source>
        <dbReference type="EMBL" id="KAG5669494.1"/>
    </source>
</evidence>
<name>A0A9J6BJB2_POLVA</name>
<sequence length="307" mass="35253">MKISILFVISIIFKIFVISCSFPISCKFLKTTHNAIGSVYRCDTTNILETLTTSVTSIIGTHLIDKNNNDVTAIKINGIRTLSFIPQNFSSFFPNIKSITFYNSAIKGLFGDEFDEFPKLEYIDFQANTNLTTISSRLFEKTPNMIHIWFYNNRIEKVGRDLFAWIDVSKLKYLGFTNSKCISQELNNASQSAIISLINEIRLKCPYDDEELLITTTTSLATTTVEENLTCSDEKIKDLVCDLKDEVGEIQENLLTKDQRIDNFQDELIKIREEMQAKDDKIQSFESRMKWLEEEVLRMTTNPCACK</sequence>
<keyword evidence="4" id="KW-1185">Reference proteome</keyword>
<proteinExistence type="predicted"/>
<keyword evidence="2" id="KW-1133">Transmembrane helix</keyword>
<dbReference type="SUPFAM" id="SSF52058">
    <property type="entry name" value="L domain-like"/>
    <property type="match status" value="1"/>
</dbReference>
<gene>
    <name evidence="3" type="ORF">PVAND_017381</name>
</gene>
<evidence type="ECO:0000256" key="2">
    <source>
        <dbReference type="SAM" id="Phobius"/>
    </source>
</evidence>
<feature type="transmembrane region" description="Helical" evidence="2">
    <location>
        <begin position="5"/>
        <end position="24"/>
    </location>
</feature>
<keyword evidence="2" id="KW-0812">Transmembrane</keyword>
<dbReference type="AlphaFoldDB" id="A0A9J6BJB2"/>
<dbReference type="InterPro" id="IPR032675">
    <property type="entry name" value="LRR_dom_sf"/>
</dbReference>
<dbReference type="Proteomes" id="UP001107558">
    <property type="component" value="Chromosome 4"/>
</dbReference>
<protein>
    <submittedName>
        <fullName evidence="3">Uncharacterized protein</fullName>
    </submittedName>
</protein>
<feature type="coiled-coil region" evidence="1">
    <location>
        <begin position="261"/>
        <end position="295"/>
    </location>
</feature>
<evidence type="ECO:0000256" key="1">
    <source>
        <dbReference type="SAM" id="Coils"/>
    </source>
</evidence>
<dbReference type="Gene3D" id="3.80.10.10">
    <property type="entry name" value="Ribonuclease Inhibitor"/>
    <property type="match status" value="1"/>
</dbReference>
<keyword evidence="1" id="KW-0175">Coiled coil</keyword>
<dbReference type="EMBL" id="JADBJN010000004">
    <property type="protein sequence ID" value="KAG5669494.1"/>
    <property type="molecule type" value="Genomic_DNA"/>
</dbReference>
<comment type="caution">
    <text evidence="3">The sequence shown here is derived from an EMBL/GenBank/DDBJ whole genome shotgun (WGS) entry which is preliminary data.</text>
</comment>
<accession>A0A9J6BJB2</accession>
<organism evidence="3 4">
    <name type="scientific">Polypedilum vanderplanki</name>
    <name type="common">Sleeping chironomid midge</name>
    <dbReference type="NCBI Taxonomy" id="319348"/>
    <lineage>
        <taxon>Eukaryota</taxon>
        <taxon>Metazoa</taxon>
        <taxon>Ecdysozoa</taxon>
        <taxon>Arthropoda</taxon>
        <taxon>Hexapoda</taxon>
        <taxon>Insecta</taxon>
        <taxon>Pterygota</taxon>
        <taxon>Neoptera</taxon>
        <taxon>Endopterygota</taxon>
        <taxon>Diptera</taxon>
        <taxon>Nematocera</taxon>
        <taxon>Chironomoidea</taxon>
        <taxon>Chironomidae</taxon>
        <taxon>Chironominae</taxon>
        <taxon>Polypedilum</taxon>
        <taxon>Polypedilum</taxon>
    </lineage>
</organism>
<evidence type="ECO:0000313" key="4">
    <source>
        <dbReference type="Proteomes" id="UP001107558"/>
    </source>
</evidence>
<keyword evidence="2" id="KW-0472">Membrane</keyword>
<reference evidence="3" key="1">
    <citation type="submission" date="2021-03" db="EMBL/GenBank/DDBJ databases">
        <title>Chromosome level genome of the anhydrobiotic midge Polypedilum vanderplanki.</title>
        <authorList>
            <person name="Yoshida Y."/>
            <person name="Kikawada T."/>
            <person name="Gusev O."/>
        </authorList>
    </citation>
    <scope>NUCLEOTIDE SEQUENCE</scope>
    <source>
        <strain evidence="3">NIAS01</strain>
        <tissue evidence="3">Whole body or cell culture</tissue>
    </source>
</reference>